<dbReference type="HOGENOM" id="CLU_018552_1_3_1"/>
<evidence type="ECO:0000313" key="2">
    <source>
        <dbReference type="Proteomes" id="UP000054018"/>
    </source>
</evidence>
<dbReference type="EMBL" id="KN833741">
    <property type="protein sequence ID" value="KIK22254.1"/>
    <property type="molecule type" value="Genomic_DNA"/>
</dbReference>
<organism evidence="1 2">
    <name type="scientific">Pisolithus microcarpus 441</name>
    <dbReference type="NCBI Taxonomy" id="765257"/>
    <lineage>
        <taxon>Eukaryota</taxon>
        <taxon>Fungi</taxon>
        <taxon>Dikarya</taxon>
        <taxon>Basidiomycota</taxon>
        <taxon>Agaricomycotina</taxon>
        <taxon>Agaricomycetes</taxon>
        <taxon>Agaricomycetidae</taxon>
        <taxon>Boletales</taxon>
        <taxon>Sclerodermatineae</taxon>
        <taxon>Pisolithaceae</taxon>
        <taxon>Pisolithus</taxon>
    </lineage>
</organism>
<dbReference type="AlphaFoldDB" id="A0A0C9Z862"/>
<evidence type="ECO:0000313" key="1">
    <source>
        <dbReference type="EMBL" id="KIK22254.1"/>
    </source>
</evidence>
<dbReference type="OrthoDB" id="2674878at2759"/>
<sequence>MHAPQIQLLPAFADHQPDLFRKKLHVNPDMFDFILDHTSSHLIFQNNSPNCQLPVALQLAIFLNCAGHYGNVISPEDMRQWAGVSIGSVINCTNRVMIALLDLHDDFIFFLGADDSELARVREFIEVQMCAAWQNGIFVANGSAMKLMTKPSLYRETFYDRKCNYLLNCQVSGQQIDPMGDLPVAAARRDASQPPNHRLWAWTSGQRS</sequence>
<reference evidence="2" key="2">
    <citation type="submission" date="2015-01" db="EMBL/GenBank/DDBJ databases">
        <title>Evolutionary Origins and Diversification of the Mycorrhizal Mutualists.</title>
        <authorList>
            <consortium name="DOE Joint Genome Institute"/>
            <consortium name="Mycorrhizal Genomics Consortium"/>
            <person name="Kohler A."/>
            <person name="Kuo A."/>
            <person name="Nagy L.G."/>
            <person name="Floudas D."/>
            <person name="Copeland A."/>
            <person name="Barry K.W."/>
            <person name="Cichocki N."/>
            <person name="Veneault-Fourrey C."/>
            <person name="LaButti K."/>
            <person name="Lindquist E.A."/>
            <person name="Lipzen A."/>
            <person name="Lundell T."/>
            <person name="Morin E."/>
            <person name="Murat C."/>
            <person name="Riley R."/>
            <person name="Ohm R."/>
            <person name="Sun H."/>
            <person name="Tunlid A."/>
            <person name="Henrissat B."/>
            <person name="Grigoriev I.V."/>
            <person name="Hibbett D.S."/>
            <person name="Martin F."/>
        </authorList>
    </citation>
    <scope>NUCLEOTIDE SEQUENCE [LARGE SCALE GENOMIC DNA]</scope>
    <source>
        <strain evidence="2">441</strain>
    </source>
</reference>
<accession>A0A0C9Z862</accession>
<gene>
    <name evidence="1" type="ORF">PISMIDRAFT_102717</name>
</gene>
<dbReference type="Proteomes" id="UP000054018">
    <property type="component" value="Unassembled WGS sequence"/>
</dbReference>
<name>A0A0C9Z862_9AGAM</name>
<reference evidence="1 2" key="1">
    <citation type="submission" date="2014-04" db="EMBL/GenBank/DDBJ databases">
        <authorList>
            <consortium name="DOE Joint Genome Institute"/>
            <person name="Kuo A."/>
            <person name="Kohler A."/>
            <person name="Costa M.D."/>
            <person name="Nagy L.G."/>
            <person name="Floudas D."/>
            <person name="Copeland A."/>
            <person name="Barry K.W."/>
            <person name="Cichocki N."/>
            <person name="Veneault-Fourrey C."/>
            <person name="LaButti K."/>
            <person name="Lindquist E.A."/>
            <person name="Lipzen A."/>
            <person name="Lundell T."/>
            <person name="Morin E."/>
            <person name="Murat C."/>
            <person name="Sun H."/>
            <person name="Tunlid A."/>
            <person name="Henrissat B."/>
            <person name="Grigoriev I.V."/>
            <person name="Hibbett D.S."/>
            <person name="Martin F."/>
            <person name="Nordberg H.P."/>
            <person name="Cantor M.N."/>
            <person name="Hua S.X."/>
        </authorList>
    </citation>
    <scope>NUCLEOTIDE SEQUENCE [LARGE SCALE GENOMIC DNA]</scope>
    <source>
        <strain evidence="1 2">441</strain>
    </source>
</reference>
<proteinExistence type="predicted"/>
<protein>
    <submittedName>
        <fullName evidence="1">Uncharacterized protein</fullName>
    </submittedName>
</protein>
<keyword evidence="2" id="KW-1185">Reference proteome</keyword>